<protein>
    <submittedName>
        <fullName evidence="3">Glycosyl transferase</fullName>
    </submittedName>
</protein>
<dbReference type="EMBL" id="BSWK01000028">
    <property type="protein sequence ID" value="GMB87232.1"/>
    <property type="molecule type" value="Genomic_DNA"/>
</dbReference>
<comment type="caution">
    <text evidence="3">The sequence shown here is derived from an EMBL/GenBank/DDBJ whole genome shotgun (WGS) entry which is preliminary data.</text>
</comment>
<dbReference type="RefSeq" id="WP_041814419.1">
    <property type="nucleotide sequence ID" value="NZ_BSWJ01000037.1"/>
</dbReference>
<evidence type="ECO:0000259" key="1">
    <source>
        <dbReference type="Pfam" id="PF00534"/>
    </source>
</evidence>
<feature type="domain" description="Glycosyl transferase family 1" evidence="1">
    <location>
        <begin position="191"/>
        <end position="310"/>
    </location>
</feature>
<dbReference type="PANTHER" id="PTHR12526:SF630">
    <property type="entry name" value="GLYCOSYLTRANSFERASE"/>
    <property type="match status" value="1"/>
</dbReference>
<dbReference type="SUPFAM" id="SSF53756">
    <property type="entry name" value="UDP-Glycosyltransferase/glycogen phosphorylase"/>
    <property type="match status" value="1"/>
</dbReference>
<dbReference type="InterPro" id="IPR001296">
    <property type="entry name" value="Glyco_trans_1"/>
</dbReference>
<proteinExistence type="predicted"/>
<feature type="domain" description="Glycosyltransferase subfamily 4-like N-terminal" evidence="2">
    <location>
        <begin position="33"/>
        <end position="182"/>
    </location>
</feature>
<gene>
    <name evidence="3" type="ORF">ME0900_16060</name>
</gene>
<dbReference type="InterPro" id="IPR028098">
    <property type="entry name" value="Glyco_trans_4-like_N"/>
</dbReference>
<dbReference type="AlphaFoldDB" id="A0AAV5PJT7"/>
<dbReference type="Pfam" id="PF13439">
    <property type="entry name" value="Glyco_transf_4"/>
    <property type="match status" value="1"/>
</dbReference>
<evidence type="ECO:0000313" key="3">
    <source>
        <dbReference type="EMBL" id="GMB87232.1"/>
    </source>
</evidence>
<keyword evidence="3" id="KW-0808">Transferase</keyword>
<reference evidence="3" key="1">
    <citation type="submission" date="2023-04" db="EMBL/GenBank/DDBJ databases">
        <title>Draft genome sequences of Lactobacillus delbrueckii subsp. bulgaricus ME-900 and ME-901 with improved acid tolerance.</title>
        <authorList>
            <person name="Ishida T."/>
            <person name="Yamamoto E."/>
            <person name="Koizumi A."/>
            <person name="Fujiwara S."/>
            <person name="Makino S."/>
            <person name="Kano H."/>
            <person name="Kimura K."/>
        </authorList>
    </citation>
    <scope>NUCLEOTIDE SEQUENCE</scope>
    <source>
        <strain evidence="3">ME-900</strain>
    </source>
</reference>
<dbReference type="Gene3D" id="3.40.50.2000">
    <property type="entry name" value="Glycogen Phosphorylase B"/>
    <property type="match status" value="2"/>
</dbReference>
<dbReference type="Pfam" id="PF00534">
    <property type="entry name" value="Glycos_transf_1"/>
    <property type="match status" value="1"/>
</dbReference>
<name>A0AAV5PJT7_LACDE</name>
<sequence length="372" mass="42113">MTKRILEVNVDDNGYSGVYSLIKRVIENKPANYQIDLACLEPFESQDNISYLNQLGTQVYYIGYPGNKIRKQFKYYENLQKVVKNGNYDYIHIHGDVANKLYVTALAAYKADSGAKIILHSHASEVDGEHRQLKRFVHKSFRGRLVKLADRYVSVSDLASDWMFPSVPKSQIIKIMNGVDLAAFCYDSVVRKNVRNKLGLSGKHVLGHIGRFAYQKNHQYLIQIFAQVYAQDPKARLLLVGKGDLADVCRQQVHELGLDKQVIFYGLSSNTSELFQAMDVFLLPSHFEGLPIVGVEAQAAGVPVIFSDQITCEAKMTDNVDFLPIDEESLPAWCRQVITDLKLGHCDNYDILSRKKMDITDTVTAFIELYNS</sequence>
<evidence type="ECO:0000313" key="4">
    <source>
        <dbReference type="Proteomes" id="UP001165243"/>
    </source>
</evidence>
<organism evidence="3 4">
    <name type="scientific">Lactobacillus delbrueckii subsp. bulgaricus</name>
    <dbReference type="NCBI Taxonomy" id="1585"/>
    <lineage>
        <taxon>Bacteria</taxon>
        <taxon>Bacillati</taxon>
        <taxon>Bacillota</taxon>
        <taxon>Bacilli</taxon>
        <taxon>Lactobacillales</taxon>
        <taxon>Lactobacillaceae</taxon>
        <taxon>Lactobacillus</taxon>
    </lineage>
</organism>
<evidence type="ECO:0000259" key="2">
    <source>
        <dbReference type="Pfam" id="PF13439"/>
    </source>
</evidence>
<dbReference type="PANTHER" id="PTHR12526">
    <property type="entry name" value="GLYCOSYLTRANSFERASE"/>
    <property type="match status" value="1"/>
</dbReference>
<accession>A0AAV5PJT7</accession>
<dbReference type="GO" id="GO:0016757">
    <property type="term" value="F:glycosyltransferase activity"/>
    <property type="evidence" value="ECO:0007669"/>
    <property type="project" value="InterPro"/>
</dbReference>
<dbReference type="Proteomes" id="UP001165243">
    <property type="component" value="Unassembled WGS sequence"/>
</dbReference>